<keyword evidence="5" id="KW-0812">Transmembrane</keyword>
<dbReference type="InterPro" id="IPR051173">
    <property type="entry name" value="Ca_channel_alpha-2/delta"/>
</dbReference>
<evidence type="ECO:0000256" key="4">
    <source>
        <dbReference type="ARBA" id="ARBA00022673"/>
    </source>
</evidence>
<dbReference type="Gene3D" id="3.30.450.20">
    <property type="entry name" value="PAS domain"/>
    <property type="match status" value="1"/>
</dbReference>
<feature type="compositionally biased region" description="Acidic residues" evidence="16">
    <location>
        <begin position="701"/>
        <end position="717"/>
    </location>
</feature>
<evidence type="ECO:0000256" key="8">
    <source>
        <dbReference type="ARBA" id="ARBA00022837"/>
    </source>
</evidence>
<evidence type="ECO:0000256" key="11">
    <source>
        <dbReference type="ARBA" id="ARBA00023065"/>
    </source>
</evidence>
<keyword evidence="3" id="KW-0109">Calcium transport</keyword>
<name>A0A9P0AKY1_BEMTA</name>
<keyword evidence="8" id="KW-0106">Calcium</keyword>
<evidence type="ECO:0000259" key="17">
    <source>
        <dbReference type="PROSITE" id="PS50234"/>
    </source>
</evidence>
<evidence type="ECO:0000256" key="13">
    <source>
        <dbReference type="ARBA" id="ARBA00023157"/>
    </source>
</evidence>
<dbReference type="InterPro" id="IPR013608">
    <property type="entry name" value="VWA_N"/>
</dbReference>
<keyword evidence="12" id="KW-0472">Membrane</keyword>
<sequence>MERPFLNPSFRSADQMLKQKMEAVICIMEAAEDLAEAFEPLEEEEAEKFTYHSSKYSRIHGNEENPEPHPARKLDGNETKPVYKDIVLVKDRHFYGIPVNTNYSAVHVPSNVFDQWPHVQHALQWSEGLDEVFEQNYQADPSLSWQYFASATGMLRHYPGIRWFTPEVVDSFDCRTLPWYIQAATCSKDMVILIDNSGSMTGMRNTIAQLTVNSLLKTLDNNDFVNIFRFNVTAEEIVPCFNNTLVQATPENIAVFKEAINNLQPEGKADFPVAFQRAFELLQQYRETKSCPDRICNQAVMLVTDSVPGNLTEVFEKYNWFENRTHIPVRVFTFLLGREVTNVREIQWMACLNRGYYVHIHTMDEVQDQVQKYIPVIARPLVLQGVEHPVTWTHAFVDITDPTVAMSISMAMAFEEQKDRLDRHLRSKIDDERFSMYKEDMKYIHKLWQREEESETMSYQEYRMMTSVSVPAYDRKINKQNNTKSASLLGVAGAAVPTDDFLRLTLPYKIGANGYAFVITNNGYLLLHPDLRPVERGTLKDNYNSIDLTEVEFLDDDNDEPREPSLEILRLREEMISHNEGKMLDLKMKFHYDDMRRVGAETRHYFYAPLKNTPFTMGLMLPHSYGNYWIKAGDEIKKSMQMGIPLQYYFQGNWNIHPKWVYCDYHRSSGPWFESREAKLLHFLKMIQAPGWRWNRQYPADEQEEEEESEEEPDSTDSSERQNRTHPTKCNRRTIEDEEYYCDKELMHLLVFDAKITEGTYKTSKWAAKSRQEMELVERYNASVRFLATQSGLTRWQHIPDEIENDNFGDLNNAALEEVWYRSAVLQHHINPEAFVFHVPFESGERENITVTASHAIFPRDGGHEAPGSVVGFQFSHEALYNRFIDITSKSNSRDFDYSCTTIELDCYIIDGNGYVVVSENRNDTGRFFGELEGAIMEAMVSKNIFRRIPMFDYQSLCFEELNGENSDASSLLTPLNLLHHILKWFFSHFIWILLQSNRLSLASVYEEEEYGFSDEEWVEQWVDTVDSEPEEKAPEIEVKSEPCDWKADLYLLQHLSAEGYQSSSIVNCSRPFIVKRIPHTNLLLIVVNTLHQSCYRPLSAQVKKVEYNETILSCNKLYLNSLPRRRLAGCYNEHPEEVQIEKCGRGTFVEISSALIIFFSVLLYIM</sequence>
<dbReference type="FunFam" id="3.40.50.410:FF:000095">
    <property type="entry name" value="Dihydropyridine-sensitive l-type calcium channel"/>
    <property type="match status" value="1"/>
</dbReference>
<feature type="domain" description="VWFA" evidence="17">
    <location>
        <begin position="189"/>
        <end position="377"/>
    </location>
</feature>
<evidence type="ECO:0000256" key="7">
    <source>
        <dbReference type="ARBA" id="ARBA00022729"/>
    </source>
</evidence>
<evidence type="ECO:0000256" key="5">
    <source>
        <dbReference type="ARBA" id="ARBA00022692"/>
    </source>
</evidence>
<keyword evidence="7" id="KW-0732">Signal</keyword>
<dbReference type="GO" id="GO:0046872">
    <property type="term" value="F:metal ion binding"/>
    <property type="evidence" value="ECO:0007669"/>
    <property type="project" value="UniProtKB-KW"/>
</dbReference>
<dbReference type="Pfam" id="PF08473">
    <property type="entry name" value="VGCC_alpha2"/>
    <property type="match status" value="1"/>
</dbReference>
<evidence type="ECO:0000256" key="14">
    <source>
        <dbReference type="ARBA" id="ARBA00023180"/>
    </source>
</evidence>
<dbReference type="Gene3D" id="3.40.50.410">
    <property type="entry name" value="von Willebrand factor, type A domain"/>
    <property type="match status" value="1"/>
</dbReference>
<keyword evidence="4" id="KW-0107">Calcium channel</keyword>
<dbReference type="InterPro" id="IPR002035">
    <property type="entry name" value="VWF_A"/>
</dbReference>
<keyword evidence="19" id="KW-1185">Reference proteome</keyword>
<evidence type="ECO:0000313" key="18">
    <source>
        <dbReference type="EMBL" id="CAH0395034.1"/>
    </source>
</evidence>
<dbReference type="AlphaFoldDB" id="A0A9P0AKY1"/>
<protein>
    <recommendedName>
        <fullName evidence="17">VWFA domain-containing protein</fullName>
    </recommendedName>
</protein>
<feature type="region of interest" description="Disordered" evidence="16">
    <location>
        <begin position="698"/>
        <end position="730"/>
    </location>
</feature>
<evidence type="ECO:0000256" key="2">
    <source>
        <dbReference type="ARBA" id="ARBA00022448"/>
    </source>
</evidence>
<evidence type="ECO:0000256" key="1">
    <source>
        <dbReference type="ARBA" id="ARBA00004479"/>
    </source>
</evidence>
<dbReference type="InterPro" id="IPR036465">
    <property type="entry name" value="vWFA_dom_sf"/>
</dbReference>
<keyword evidence="2" id="KW-0813">Transport</keyword>
<dbReference type="CDD" id="cd12912">
    <property type="entry name" value="PDC2_MCP_like"/>
    <property type="match status" value="1"/>
</dbReference>
<evidence type="ECO:0000256" key="15">
    <source>
        <dbReference type="ARBA" id="ARBA00023303"/>
    </source>
</evidence>
<evidence type="ECO:0000256" key="12">
    <source>
        <dbReference type="ARBA" id="ARBA00023136"/>
    </source>
</evidence>
<proteinExistence type="predicted"/>
<dbReference type="GO" id="GO:0005245">
    <property type="term" value="F:voltage-gated calcium channel activity"/>
    <property type="evidence" value="ECO:0007669"/>
    <property type="project" value="TreeGrafter"/>
</dbReference>
<accession>A0A9P0AKY1</accession>
<evidence type="ECO:0000256" key="10">
    <source>
        <dbReference type="ARBA" id="ARBA00022989"/>
    </source>
</evidence>
<dbReference type="Pfam" id="PF08399">
    <property type="entry name" value="VWA_N"/>
    <property type="match status" value="1"/>
</dbReference>
<organism evidence="18 19">
    <name type="scientific">Bemisia tabaci</name>
    <name type="common">Sweetpotato whitefly</name>
    <name type="synonym">Aleurodes tabaci</name>
    <dbReference type="NCBI Taxonomy" id="7038"/>
    <lineage>
        <taxon>Eukaryota</taxon>
        <taxon>Metazoa</taxon>
        <taxon>Ecdysozoa</taxon>
        <taxon>Arthropoda</taxon>
        <taxon>Hexapoda</taxon>
        <taxon>Insecta</taxon>
        <taxon>Pterygota</taxon>
        <taxon>Neoptera</taxon>
        <taxon>Paraneoptera</taxon>
        <taxon>Hemiptera</taxon>
        <taxon>Sternorrhyncha</taxon>
        <taxon>Aleyrodoidea</taxon>
        <taxon>Aleyrodidae</taxon>
        <taxon>Aleyrodinae</taxon>
        <taxon>Bemisia</taxon>
    </lineage>
</organism>
<evidence type="ECO:0000256" key="6">
    <source>
        <dbReference type="ARBA" id="ARBA00022723"/>
    </source>
</evidence>
<dbReference type="SMART" id="SM00327">
    <property type="entry name" value="VWA"/>
    <property type="match status" value="1"/>
</dbReference>
<dbReference type="PANTHER" id="PTHR10166">
    <property type="entry name" value="VOLTAGE-DEPENDENT CALCIUM CHANNEL SUBUNIT ALPHA-2/DELTA-RELATED"/>
    <property type="match status" value="1"/>
</dbReference>
<comment type="subcellular location">
    <subcellularLocation>
        <location evidence="1">Membrane</location>
        <topology evidence="1">Single-pass type I membrane protein</topology>
    </subcellularLocation>
</comment>
<keyword evidence="11" id="KW-0406">Ion transport</keyword>
<evidence type="ECO:0000313" key="19">
    <source>
        <dbReference type="Proteomes" id="UP001152759"/>
    </source>
</evidence>
<dbReference type="PROSITE" id="PS50234">
    <property type="entry name" value="VWFA"/>
    <property type="match status" value="1"/>
</dbReference>
<evidence type="ECO:0000256" key="9">
    <source>
        <dbReference type="ARBA" id="ARBA00022882"/>
    </source>
</evidence>
<reference evidence="18" key="1">
    <citation type="submission" date="2021-12" db="EMBL/GenBank/DDBJ databases">
        <authorList>
            <person name="King R."/>
        </authorList>
    </citation>
    <scope>NUCLEOTIDE SEQUENCE</scope>
</reference>
<dbReference type="EMBL" id="OU963869">
    <property type="protein sequence ID" value="CAH0395034.1"/>
    <property type="molecule type" value="Genomic_DNA"/>
</dbReference>
<keyword evidence="14" id="KW-0325">Glycoprotein</keyword>
<evidence type="ECO:0000256" key="3">
    <source>
        <dbReference type="ARBA" id="ARBA00022568"/>
    </source>
</evidence>
<dbReference type="PANTHER" id="PTHR10166:SF31">
    <property type="entry name" value="CA[2+] CHANNEL MUSCLE-SPECIFIC ALPHA2_DELTA SUBUNIT, ISOFORM A"/>
    <property type="match status" value="1"/>
</dbReference>
<dbReference type="InterPro" id="IPR013680">
    <property type="entry name" value="VDCC_a2/dsu"/>
</dbReference>
<keyword evidence="13" id="KW-1015">Disulfide bond</keyword>
<dbReference type="CDD" id="cd01463">
    <property type="entry name" value="vWA_VGCC_like"/>
    <property type="match status" value="1"/>
</dbReference>
<feature type="region of interest" description="Disordered" evidence="16">
    <location>
        <begin position="57"/>
        <end position="77"/>
    </location>
</feature>
<dbReference type="GO" id="GO:0005891">
    <property type="term" value="C:voltage-gated calcium channel complex"/>
    <property type="evidence" value="ECO:0007669"/>
    <property type="project" value="TreeGrafter"/>
</dbReference>
<dbReference type="SUPFAM" id="SSF53300">
    <property type="entry name" value="vWA-like"/>
    <property type="match status" value="1"/>
</dbReference>
<feature type="compositionally biased region" description="Basic and acidic residues" evidence="16">
    <location>
        <begin position="60"/>
        <end position="77"/>
    </location>
</feature>
<dbReference type="Pfam" id="PF13519">
    <property type="entry name" value="VWA_2"/>
    <property type="match status" value="1"/>
</dbReference>
<keyword evidence="10" id="KW-1133">Transmembrane helix</keyword>
<evidence type="ECO:0000256" key="16">
    <source>
        <dbReference type="SAM" id="MobiDB-lite"/>
    </source>
</evidence>
<dbReference type="Proteomes" id="UP001152759">
    <property type="component" value="Chromosome 8"/>
</dbReference>
<keyword evidence="15" id="KW-0407">Ion channel</keyword>
<keyword evidence="6" id="KW-0479">Metal-binding</keyword>
<keyword evidence="9" id="KW-0851">Voltage-gated channel</keyword>
<gene>
    <name evidence="18" type="ORF">BEMITA_LOCUS13270</name>
</gene>